<proteinExistence type="inferred from homology"/>
<name>W0RHZ3_9BACT</name>
<dbReference type="GO" id="GO:0016614">
    <property type="term" value="F:oxidoreductase activity, acting on CH-OH group of donors"/>
    <property type="evidence" value="ECO:0007669"/>
    <property type="project" value="InterPro"/>
</dbReference>
<dbReference type="STRING" id="861299.J421_2418"/>
<comment type="similarity">
    <text evidence="2">Belongs to the GMC oxidoreductase family.</text>
</comment>
<dbReference type="GO" id="GO:0071949">
    <property type="term" value="F:FAD binding"/>
    <property type="evidence" value="ECO:0007669"/>
    <property type="project" value="InterPro"/>
</dbReference>
<dbReference type="RefSeq" id="WP_025411432.1">
    <property type="nucleotide sequence ID" value="NZ_CP007128.1"/>
</dbReference>
<dbReference type="AlphaFoldDB" id="W0RHZ3"/>
<dbReference type="Pfam" id="PF01494">
    <property type="entry name" value="FAD_binding_3"/>
    <property type="match status" value="1"/>
</dbReference>
<comment type="cofactor">
    <cofactor evidence="1">
        <name>FAD</name>
        <dbReference type="ChEBI" id="CHEBI:57692"/>
    </cofactor>
</comment>
<dbReference type="PANTHER" id="PTHR42784:SF1">
    <property type="entry name" value="PYRANOSE 2-OXIDASE"/>
    <property type="match status" value="1"/>
</dbReference>
<dbReference type="InterPro" id="IPR007867">
    <property type="entry name" value="GMC_OxRtase_C"/>
</dbReference>
<sequence>MTHASTVDTDVCIVGAGPAGLVVARELVARGREVVLLESGAEEPDDEADALNDGDVVGDRYAGLRVTRRRQVGGAMQSWNTPVRGAPGAKWVPLDRVDVDGRWPFDGATLRPYYERAQTLCGLGPYAYDAASWARPETGRAPVQLEGHGLVSRVYQLGARQALLGPTLQRLRESGNATLLTRATVTRLATEAWRVRHAVVASPDGVRRLVRARRFVLAAGAVENARLLLASGDGAGLGNAWGLVGRGFMEHPRDTAITLFPRPGAYRDLGFYDAHVVDGTTILGRLALDANTVRAHDLPNASGTLLPRIRQWGARWLRGGHGWSRRRAPRLAYDGLTVLLNVEQRPHADNRVVLGRRGDVYGVPVPELHWRWHTEEHARLVRLRAVVARGLASLGRVHVRDDASPDPNAHHHAGTTRMHEDPREGVVDADGRVHAVENLYVAGASVFPTAGFANPTLTIVALALRLADHLAAGER</sequence>
<feature type="domain" description="FAD-dependent oxidoreductase 2 FAD-binding" evidence="7">
    <location>
        <begin position="155"/>
        <end position="227"/>
    </location>
</feature>
<evidence type="ECO:0000259" key="7">
    <source>
        <dbReference type="Pfam" id="PF00890"/>
    </source>
</evidence>
<dbReference type="InterPro" id="IPR003953">
    <property type="entry name" value="FAD-dep_OxRdtase_2_FAD-bd"/>
</dbReference>
<dbReference type="Pfam" id="PF00890">
    <property type="entry name" value="FAD_binding_2"/>
    <property type="match status" value="1"/>
</dbReference>
<dbReference type="OrthoDB" id="9787779at2"/>
<accession>W0RHZ3</accession>
<evidence type="ECO:0000256" key="3">
    <source>
        <dbReference type="ARBA" id="ARBA00022630"/>
    </source>
</evidence>
<keyword evidence="4" id="KW-0274">FAD</keyword>
<keyword evidence="3" id="KW-0285">Flavoprotein</keyword>
<dbReference type="Proteomes" id="UP000019151">
    <property type="component" value="Chromosome"/>
</dbReference>
<evidence type="ECO:0000256" key="1">
    <source>
        <dbReference type="ARBA" id="ARBA00001974"/>
    </source>
</evidence>
<dbReference type="PANTHER" id="PTHR42784">
    <property type="entry name" value="PYRANOSE 2-OXIDASE"/>
    <property type="match status" value="1"/>
</dbReference>
<protein>
    <submittedName>
        <fullName evidence="10">GMC oxidoreductase</fullName>
    </submittedName>
</protein>
<dbReference type="InterPro" id="IPR036188">
    <property type="entry name" value="FAD/NAD-bd_sf"/>
</dbReference>
<dbReference type="HOGENOM" id="CLU_008878_4_1_0"/>
<feature type="domain" description="FAD-binding" evidence="8">
    <location>
        <begin position="8"/>
        <end position="42"/>
    </location>
</feature>
<dbReference type="KEGG" id="gba:J421_2418"/>
<dbReference type="SUPFAM" id="SSF54373">
    <property type="entry name" value="FAD-linked reductases, C-terminal domain"/>
    <property type="match status" value="1"/>
</dbReference>
<dbReference type="InParanoid" id="W0RHZ3"/>
<dbReference type="eggNOG" id="COG2303">
    <property type="taxonomic scope" value="Bacteria"/>
</dbReference>
<reference evidence="10 11" key="1">
    <citation type="journal article" date="2014" name="Genome Announc.">
        <title>Genome Sequence and Methylome of Soil Bacterium Gemmatirosa kalamazoonensis KBS708T, a Member of the Rarely Cultivated Gemmatimonadetes Phylum.</title>
        <authorList>
            <person name="Debruyn J.M."/>
            <person name="Radosevich M."/>
            <person name="Wommack K.E."/>
            <person name="Polson S.W."/>
            <person name="Hauser L.J."/>
            <person name="Fawaz M.N."/>
            <person name="Korlach J."/>
            <person name="Tsai Y.C."/>
        </authorList>
    </citation>
    <scope>NUCLEOTIDE SEQUENCE [LARGE SCALE GENOMIC DNA]</scope>
    <source>
        <strain evidence="10 11">KBS708</strain>
    </source>
</reference>
<dbReference type="PATRIC" id="fig|861299.3.peg.2464"/>
<keyword evidence="11" id="KW-1185">Reference proteome</keyword>
<dbReference type="Pfam" id="PF05199">
    <property type="entry name" value="GMC_oxred_C"/>
    <property type="match status" value="1"/>
</dbReference>
<evidence type="ECO:0000256" key="5">
    <source>
        <dbReference type="ARBA" id="ARBA00023002"/>
    </source>
</evidence>
<dbReference type="SUPFAM" id="SSF51905">
    <property type="entry name" value="FAD/NAD(P)-binding domain"/>
    <property type="match status" value="1"/>
</dbReference>
<dbReference type="EMBL" id="CP007128">
    <property type="protein sequence ID" value="AHG89955.1"/>
    <property type="molecule type" value="Genomic_DNA"/>
</dbReference>
<dbReference type="Gene3D" id="3.50.50.60">
    <property type="entry name" value="FAD/NAD(P)-binding domain"/>
    <property type="match status" value="3"/>
</dbReference>
<dbReference type="Gene3D" id="3.30.560.10">
    <property type="entry name" value="Glucose Oxidase, domain 3"/>
    <property type="match status" value="1"/>
</dbReference>
<evidence type="ECO:0000313" key="10">
    <source>
        <dbReference type="EMBL" id="AHG89955.1"/>
    </source>
</evidence>
<feature type="domain" description="Glucose-methanol-choline oxidoreductase C-terminal" evidence="9">
    <location>
        <begin position="346"/>
        <end position="463"/>
    </location>
</feature>
<evidence type="ECO:0000259" key="8">
    <source>
        <dbReference type="Pfam" id="PF01494"/>
    </source>
</evidence>
<evidence type="ECO:0000313" key="11">
    <source>
        <dbReference type="Proteomes" id="UP000019151"/>
    </source>
</evidence>
<evidence type="ECO:0000256" key="6">
    <source>
        <dbReference type="SAM" id="MobiDB-lite"/>
    </source>
</evidence>
<evidence type="ECO:0000256" key="4">
    <source>
        <dbReference type="ARBA" id="ARBA00022827"/>
    </source>
</evidence>
<dbReference type="InterPro" id="IPR002938">
    <property type="entry name" value="FAD-bd"/>
</dbReference>
<dbReference type="PRINTS" id="PR00420">
    <property type="entry name" value="RNGMNOXGNASE"/>
</dbReference>
<keyword evidence="5" id="KW-0560">Oxidoreductase</keyword>
<evidence type="ECO:0000259" key="9">
    <source>
        <dbReference type="Pfam" id="PF05199"/>
    </source>
</evidence>
<feature type="region of interest" description="Disordered" evidence="6">
    <location>
        <begin position="399"/>
        <end position="422"/>
    </location>
</feature>
<organism evidence="10 11">
    <name type="scientific">Gemmatirosa kalamazoonensis</name>
    <dbReference type="NCBI Taxonomy" id="861299"/>
    <lineage>
        <taxon>Bacteria</taxon>
        <taxon>Pseudomonadati</taxon>
        <taxon>Gemmatimonadota</taxon>
        <taxon>Gemmatimonadia</taxon>
        <taxon>Gemmatimonadales</taxon>
        <taxon>Gemmatimonadaceae</taxon>
        <taxon>Gemmatirosa</taxon>
    </lineage>
</organism>
<evidence type="ECO:0000256" key="2">
    <source>
        <dbReference type="ARBA" id="ARBA00010790"/>
    </source>
</evidence>
<gene>
    <name evidence="10" type="ORF">J421_2418</name>
</gene>
<dbReference type="InterPro" id="IPR051473">
    <property type="entry name" value="P2Ox-like"/>
</dbReference>